<accession>A0A239CGQ5</accession>
<evidence type="ECO:0000313" key="1">
    <source>
        <dbReference type="EMBL" id="SNS18871.1"/>
    </source>
</evidence>
<dbReference type="RefSeq" id="WP_089282220.1">
    <property type="nucleotide sequence ID" value="NZ_FZOJ01000005.1"/>
</dbReference>
<dbReference type="EMBL" id="FZOJ01000005">
    <property type="protein sequence ID" value="SNS18871.1"/>
    <property type="molecule type" value="Genomic_DNA"/>
</dbReference>
<sequence length="107" mass="12547">MGYRKFQEREKEHTGKLRKVLCPIDLSNCSNLILYRLRECQAYIEGLILTSVIEKGETQAEVDEIKRDCLRELVRLGEDFYELGSRIEILVEEGIASKNIIIFYNNY</sequence>
<reference evidence="1 2" key="1">
    <citation type="submission" date="2017-06" db="EMBL/GenBank/DDBJ databases">
        <authorList>
            <person name="Kim H.J."/>
            <person name="Triplett B.A."/>
        </authorList>
    </citation>
    <scope>NUCLEOTIDE SEQUENCE [LARGE SCALE GENOMIC DNA]</scope>
    <source>
        <strain evidence="1 2">SCA</strain>
    </source>
</reference>
<evidence type="ECO:0000313" key="2">
    <source>
        <dbReference type="Proteomes" id="UP000198304"/>
    </source>
</evidence>
<proteinExistence type="predicted"/>
<gene>
    <name evidence="1" type="ORF">SAMN05446037_1005183</name>
</gene>
<dbReference type="Proteomes" id="UP000198304">
    <property type="component" value="Unassembled WGS sequence"/>
</dbReference>
<name>A0A239CGQ5_9FIRM</name>
<protein>
    <submittedName>
        <fullName evidence="1">Uncharacterized protein</fullName>
    </submittedName>
</protein>
<dbReference type="OrthoDB" id="9794782at2"/>
<dbReference type="AlphaFoldDB" id="A0A239CGQ5"/>
<keyword evidence="2" id="KW-1185">Reference proteome</keyword>
<organism evidence="1 2">
    <name type="scientific">Anaerovirgula multivorans</name>
    <dbReference type="NCBI Taxonomy" id="312168"/>
    <lineage>
        <taxon>Bacteria</taxon>
        <taxon>Bacillati</taxon>
        <taxon>Bacillota</taxon>
        <taxon>Clostridia</taxon>
        <taxon>Peptostreptococcales</taxon>
        <taxon>Natronincolaceae</taxon>
        <taxon>Anaerovirgula</taxon>
    </lineage>
</organism>